<name>A0ABY7PRA5_9BACT</name>
<sequence>MLKAYTVFIFLLLSSWSATAQMQGKLAKLTSDAAVQQLVRSLDDYHKNFVVESRLQFEDKRVQKLYKREKIKAWEKADVDGNGLTDLLITGSHYGKSKVICVLDMGDSLVLERFRRQFYRYCPVARIVYQGTQPLIAYSDYYKPFLITEPLEKDGRQEFLLTYRFGGLIEYNPAPTNTRVDSLLYASHFVYHEVEEIAIRIGPQDSVTYHSREYPVLDKAKKKCEDLSTTLTSRAQQQLGELVNYLQPDKLKREYQVGYNHVPYITLHIAYADGRHLQVDDKGGIGSFGLTRLYKLLDSLHKTQTWAPTKK</sequence>
<keyword evidence="1" id="KW-0732">Signal</keyword>
<evidence type="ECO:0000256" key="1">
    <source>
        <dbReference type="SAM" id="SignalP"/>
    </source>
</evidence>
<evidence type="ECO:0000313" key="2">
    <source>
        <dbReference type="EMBL" id="WBO85390.1"/>
    </source>
</evidence>
<organism evidence="2 3">
    <name type="scientific">Hymenobacter yonginensis</name>
    <dbReference type="NCBI Taxonomy" id="748197"/>
    <lineage>
        <taxon>Bacteria</taxon>
        <taxon>Pseudomonadati</taxon>
        <taxon>Bacteroidota</taxon>
        <taxon>Cytophagia</taxon>
        <taxon>Cytophagales</taxon>
        <taxon>Hymenobacteraceae</taxon>
        <taxon>Hymenobacter</taxon>
    </lineage>
</organism>
<dbReference type="RefSeq" id="WP_270127997.1">
    <property type="nucleotide sequence ID" value="NZ_CP115396.1"/>
</dbReference>
<feature type="chain" id="PRO_5046289913" evidence="1">
    <location>
        <begin position="21"/>
        <end position="311"/>
    </location>
</feature>
<dbReference type="EMBL" id="CP115396">
    <property type="protein sequence ID" value="WBO85390.1"/>
    <property type="molecule type" value="Genomic_DNA"/>
</dbReference>
<accession>A0ABY7PRA5</accession>
<feature type="signal peptide" evidence="1">
    <location>
        <begin position="1"/>
        <end position="20"/>
    </location>
</feature>
<gene>
    <name evidence="2" type="ORF">O9Z63_03910</name>
</gene>
<protein>
    <submittedName>
        <fullName evidence="2">Uncharacterized protein</fullName>
    </submittedName>
</protein>
<dbReference type="Proteomes" id="UP001211872">
    <property type="component" value="Chromosome"/>
</dbReference>
<evidence type="ECO:0000313" key="3">
    <source>
        <dbReference type="Proteomes" id="UP001211872"/>
    </source>
</evidence>
<keyword evidence="3" id="KW-1185">Reference proteome</keyword>
<reference evidence="2 3" key="1">
    <citation type="journal article" date="2011" name="Int. J. Syst. Evol. Microbiol.">
        <title>Hymenobacter yonginensis sp. nov., isolated from a mesotrophic artificial lake.</title>
        <authorList>
            <person name="Joung Y."/>
            <person name="Cho S.H."/>
            <person name="Kim H."/>
            <person name="Kim S.B."/>
            <person name="Joh K."/>
        </authorList>
    </citation>
    <scope>NUCLEOTIDE SEQUENCE [LARGE SCALE GENOMIC DNA]</scope>
    <source>
        <strain evidence="2 3">KCTC 22745</strain>
    </source>
</reference>
<proteinExistence type="predicted"/>